<gene>
    <name evidence="2" type="ORF">SAMN05216266_103187</name>
</gene>
<dbReference type="STRING" id="490629.SAMN05216266_103187"/>
<dbReference type="EMBL" id="FOKG01000003">
    <property type="protein sequence ID" value="SFB00046.1"/>
    <property type="molecule type" value="Genomic_DNA"/>
</dbReference>
<dbReference type="Proteomes" id="UP000243799">
    <property type="component" value="Unassembled WGS sequence"/>
</dbReference>
<dbReference type="CDD" id="cd00093">
    <property type="entry name" value="HTH_XRE"/>
    <property type="match status" value="1"/>
</dbReference>
<dbReference type="SMART" id="SM00530">
    <property type="entry name" value="HTH_XRE"/>
    <property type="match status" value="1"/>
</dbReference>
<evidence type="ECO:0000259" key="1">
    <source>
        <dbReference type="PROSITE" id="PS50943"/>
    </source>
</evidence>
<dbReference type="AlphaFoldDB" id="A0A1I0XHY5"/>
<evidence type="ECO:0000313" key="3">
    <source>
        <dbReference type="Proteomes" id="UP000243799"/>
    </source>
</evidence>
<dbReference type="InterPro" id="IPR043917">
    <property type="entry name" value="DUF5753"/>
</dbReference>
<dbReference type="InterPro" id="IPR010982">
    <property type="entry name" value="Lambda_DNA-bd_dom_sf"/>
</dbReference>
<dbReference type="SUPFAM" id="SSF47413">
    <property type="entry name" value="lambda repressor-like DNA-binding domains"/>
    <property type="match status" value="1"/>
</dbReference>
<dbReference type="PROSITE" id="PS50943">
    <property type="entry name" value="HTH_CROC1"/>
    <property type="match status" value="1"/>
</dbReference>
<accession>A0A1I0XHY5</accession>
<keyword evidence="3" id="KW-1185">Reference proteome</keyword>
<dbReference type="Pfam" id="PF19054">
    <property type="entry name" value="DUF5753"/>
    <property type="match status" value="1"/>
</dbReference>
<reference evidence="3" key="1">
    <citation type="submission" date="2016-10" db="EMBL/GenBank/DDBJ databases">
        <authorList>
            <person name="Varghese N."/>
            <person name="Submissions S."/>
        </authorList>
    </citation>
    <scope>NUCLEOTIDE SEQUENCE [LARGE SCALE GENOMIC DNA]</scope>
    <source>
        <strain evidence="3">CGMCC 4.3568</strain>
    </source>
</reference>
<name>A0A1I0XHY5_9PSEU</name>
<dbReference type="Pfam" id="PF13560">
    <property type="entry name" value="HTH_31"/>
    <property type="match status" value="1"/>
</dbReference>
<dbReference type="InterPro" id="IPR001387">
    <property type="entry name" value="Cro/C1-type_HTH"/>
</dbReference>
<feature type="domain" description="HTH cro/C1-type" evidence="1">
    <location>
        <begin position="18"/>
        <end position="74"/>
    </location>
</feature>
<dbReference type="GO" id="GO:0003677">
    <property type="term" value="F:DNA binding"/>
    <property type="evidence" value="ECO:0007669"/>
    <property type="project" value="InterPro"/>
</dbReference>
<dbReference type="Gene3D" id="1.10.260.40">
    <property type="entry name" value="lambda repressor-like DNA-binding domains"/>
    <property type="match status" value="1"/>
</dbReference>
<proteinExistence type="predicted"/>
<evidence type="ECO:0000313" key="2">
    <source>
        <dbReference type="EMBL" id="SFB00046.1"/>
    </source>
</evidence>
<dbReference type="RefSeq" id="WP_245788207.1">
    <property type="nucleotide sequence ID" value="NZ_FOKG01000003.1"/>
</dbReference>
<protein>
    <submittedName>
        <fullName evidence="2">Helix-turn-helix domain-containing protein</fullName>
    </submittedName>
</protein>
<organism evidence="2 3">
    <name type="scientific">Amycolatopsis marina</name>
    <dbReference type="NCBI Taxonomy" id="490629"/>
    <lineage>
        <taxon>Bacteria</taxon>
        <taxon>Bacillati</taxon>
        <taxon>Actinomycetota</taxon>
        <taxon>Actinomycetes</taxon>
        <taxon>Pseudonocardiales</taxon>
        <taxon>Pseudonocardiaceae</taxon>
        <taxon>Amycolatopsis</taxon>
    </lineage>
</organism>
<sequence>MGYPRKPNFRMRLLGRTLRRLREQSRMTQEEVAARMRFSTAKMSRLEQGQLPNYHEFLAMLDLYGVIVSDYDEYIRMFDRARERGWWHAYGLDDKGFVSLEAEASEVRNYELGYIPGLLQTETYMRGSFVGARLPLPGEKLENEVAVRLRRQHRLTKEPLLRLHAIMDESVLWRPIPDAEGFRAQLRFLIERAHLPTVTLQVVPRTVAAHPGRAGSFVILRFPIPDEPEIGYVEHGFGSFQTEKASEVRAARLTFQHLEGLALDQTESLALIERVAAQT</sequence>